<dbReference type="InterPro" id="IPR000620">
    <property type="entry name" value="EamA_dom"/>
</dbReference>
<comment type="subcellular location">
    <subcellularLocation>
        <location evidence="1">Membrane</location>
        <topology evidence="1">Multi-pass membrane protein</topology>
    </subcellularLocation>
</comment>
<keyword evidence="2 5" id="KW-0812">Transmembrane</keyword>
<feature type="transmembrane region" description="Helical" evidence="5">
    <location>
        <begin position="96"/>
        <end position="118"/>
    </location>
</feature>
<feature type="domain" description="EamA" evidence="6">
    <location>
        <begin position="13"/>
        <end position="141"/>
    </location>
</feature>
<evidence type="ECO:0000256" key="1">
    <source>
        <dbReference type="ARBA" id="ARBA00004141"/>
    </source>
</evidence>
<feature type="transmembrane region" description="Helical" evidence="5">
    <location>
        <begin position="244"/>
        <end position="263"/>
    </location>
</feature>
<dbReference type="InterPro" id="IPR037185">
    <property type="entry name" value="EmrE-like"/>
</dbReference>
<feature type="transmembrane region" description="Helical" evidence="5">
    <location>
        <begin position="37"/>
        <end position="58"/>
    </location>
</feature>
<feature type="transmembrane region" description="Helical" evidence="5">
    <location>
        <begin position="182"/>
        <end position="209"/>
    </location>
</feature>
<feature type="domain" description="EamA" evidence="6">
    <location>
        <begin position="153"/>
        <end position="287"/>
    </location>
</feature>
<accession>A0A0M0BQM6</accession>
<name>A0A0M0BQM6_9ARCH</name>
<feature type="transmembrane region" description="Helical" evidence="5">
    <location>
        <begin position="152"/>
        <end position="170"/>
    </location>
</feature>
<evidence type="ECO:0000259" key="6">
    <source>
        <dbReference type="Pfam" id="PF00892"/>
    </source>
</evidence>
<feature type="transmembrane region" description="Helical" evidence="5">
    <location>
        <begin position="215"/>
        <end position="237"/>
    </location>
</feature>
<dbReference type="AlphaFoldDB" id="A0A0M0BQM6"/>
<dbReference type="Proteomes" id="UP000037210">
    <property type="component" value="Unassembled WGS sequence"/>
</dbReference>
<keyword evidence="3 5" id="KW-1133">Transmembrane helix</keyword>
<evidence type="ECO:0000256" key="5">
    <source>
        <dbReference type="SAM" id="Phobius"/>
    </source>
</evidence>
<dbReference type="Pfam" id="PF00892">
    <property type="entry name" value="EamA"/>
    <property type="match status" value="2"/>
</dbReference>
<gene>
    <name evidence="7" type="ORF">AC482_02820</name>
</gene>
<evidence type="ECO:0000256" key="2">
    <source>
        <dbReference type="ARBA" id="ARBA00022692"/>
    </source>
</evidence>
<dbReference type="GO" id="GO:0016020">
    <property type="term" value="C:membrane"/>
    <property type="evidence" value="ECO:0007669"/>
    <property type="project" value="UniProtKB-SubCell"/>
</dbReference>
<keyword evidence="4 5" id="KW-0472">Membrane</keyword>
<dbReference type="PANTHER" id="PTHR32322">
    <property type="entry name" value="INNER MEMBRANE TRANSPORTER"/>
    <property type="match status" value="1"/>
</dbReference>
<feature type="transmembrane region" description="Helical" evidence="5">
    <location>
        <begin position="269"/>
        <end position="287"/>
    </location>
</feature>
<evidence type="ECO:0000313" key="8">
    <source>
        <dbReference type="Proteomes" id="UP000037210"/>
    </source>
</evidence>
<comment type="caution">
    <text evidence="7">The sequence shown here is derived from an EMBL/GenBank/DDBJ whole genome shotgun (WGS) entry which is preliminary data.</text>
</comment>
<organism evidence="7 8">
    <name type="scientific">miscellaneous Crenarchaeota group-15 archaeon DG-45</name>
    <dbReference type="NCBI Taxonomy" id="1685127"/>
    <lineage>
        <taxon>Archaea</taxon>
        <taxon>Candidatus Bathyarchaeota</taxon>
        <taxon>MCG-15</taxon>
    </lineage>
</organism>
<feature type="transmembrane region" description="Helical" evidence="5">
    <location>
        <begin position="12"/>
        <end position="31"/>
    </location>
</feature>
<dbReference type="PANTHER" id="PTHR32322:SF2">
    <property type="entry name" value="EAMA DOMAIN-CONTAINING PROTEIN"/>
    <property type="match status" value="1"/>
</dbReference>
<dbReference type="EMBL" id="LFWZ01000019">
    <property type="protein sequence ID" value="KON30887.1"/>
    <property type="molecule type" value="Genomic_DNA"/>
</dbReference>
<reference evidence="7 8" key="1">
    <citation type="submission" date="2015-06" db="EMBL/GenBank/DDBJ databases">
        <title>New insights into the roles of widespread benthic archaea in carbon and nitrogen cycling.</title>
        <authorList>
            <person name="Lazar C.S."/>
            <person name="Baker B.J."/>
            <person name="Seitz K.W."/>
            <person name="Hyde A.S."/>
            <person name="Dick G.J."/>
            <person name="Hinrichs K.-U."/>
            <person name="Teske A.P."/>
        </authorList>
    </citation>
    <scope>NUCLEOTIDE SEQUENCE [LARGE SCALE GENOMIC DNA]</scope>
    <source>
        <strain evidence="7">DG-45</strain>
    </source>
</reference>
<dbReference type="SUPFAM" id="SSF103481">
    <property type="entry name" value="Multidrug resistance efflux transporter EmrE"/>
    <property type="match status" value="2"/>
</dbReference>
<protein>
    <recommendedName>
        <fullName evidence="6">EamA domain-containing protein</fullName>
    </recommendedName>
</protein>
<evidence type="ECO:0000256" key="4">
    <source>
        <dbReference type="ARBA" id="ARBA00023136"/>
    </source>
</evidence>
<dbReference type="InterPro" id="IPR050638">
    <property type="entry name" value="AA-Vitamin_Transporters"/>
</dbReference>
<sequence length="288" mass="29763">MSEEPRFPPSAAIVVSIAAVSTASILIRMSAAGPLVIAAYRLVFATLILLPFFIHGGGVEQLRGAGRRGALTLAAVGVVLAVHFASWISSLSFTSVASSVIFVHADPVFVAVASHFLLGERITRRRLMGIAVAFAGAAVIAVGDLGVGEANLYGDALALVGALMLGVYILSGRRLRQRLDLVSYVTPVYGASAAALVAGCVVAGAPLAPYPPREYLLFLALAVVPMIFGHTVYNWALRYVEAPVVSISLLGEPVGATLLAYLVLGEAPAPLVLAGGLVTLLGIYVTSS</sequence>
<feature type="transmembrane region" description="Helical" evidence="5">
    <location>
        <begin position="127"/>
        <end position="146"/>
    </location>
</feature>
<feature type="transmembrane region" description="Helical" evidence="5">
    <location>
        <begin position="70"/>
        <end position="90"/>
    </location>
</feature>
<proteinExistence type="predicted"/>
<evidence type="ECO:0000313" key="7">
    <source>
        <dbReference type="EMBL" id="KON30887.1"/>
    </source>
</evidence>
<evidence type="ECO:0000256" key="3">
    <source>
        <dbReference type="ARBA" id="ARBA00022989"/>
    </source>
</evidence>